<proteinExistence type="predicted"/>
<evidence type="ECO:0000313" key="1">
    <source>
        <dbReference type="EMBL" id="JAH34254.1"/>
    </source>
</evidence>
<dbReference type="EMBL" id="GBXM01074323">
    <property type="protein sequence ID" value="JAH34254.1"/>
    <property type="molecule type" value="Transcribed_RNA"/>
</dbReference>
<name>A0A0E9RYG2_ANGAN</name>
<accession>A0A0E9RYG2</accession>
<reference evidence="1" key="2">
    <citation type="journal article" date="2015" name="Fish Shellfish Immunol.">
        <title>Early steps in the European eel (Anguilla anguilla)-Vibrio vulnificus interaction in the gills: Role of the RtxA13 toxin.</title>
        <authorList>
            <person name="Callol A."/>
            <person name="Pajuelo D."/>
            <person name="Ebbesson L."/>
            <person name="Teles M."/>
            <person name="MacKenzie S."/>
            <person name="Amaro C."/>
        </authorList>
    </citation>
    <scope>NUCLEOTIDE SEQUENCE</scope>
</reference>
<organism evidence="1">
    <name type="scientific">Anguilla anguilla</name>
    <name type="common">European freshwater eel</name>
    <name type="synonym">Muraena anguilla</name>
    <dbReference type="NCBI Taxonomy" id="7936"/>
    <lineage>
        <taxon>Eukaryota</taxon>
        <taxon>Metazoa</taxon>
        <taxon>Chordata</taxon>
        <taxon>Craniata</taxon>
        <taxon>Vertebrata</taxon>
        <taxon>Euteleostomi</taxon>
        <taxon>Actinopterygii</taxon>
        <taxon>Neopterygii</taxon>
        <taxon>Teleostei</taxon>
        <taxon>Anguilliformes</taxon>
        <taxon>Anguillidae</taxon>
        <taxon>Anguilla</taxon>
    </lineage>
</organism>
<reference evidence="1" key="1">
    <citation type="submission" date="2014-11" db="EMBL/GenBank/DDBJ databases">
        <authorList>
            <person name="Amaro Gonzalez C."/>
        </authorList>
    </citation>
    <scope>NUCLEOTIDE SEQUENCE</scope>
</reference>
<protein>
    <submittedName>
        <fullName evidence="1">Uncharacterized protein</fullName>
    </submittedName>
</protein>
<sequence length="51" mass="5983">MYEINHFCHTMQGSMQEQACIFKASVKFTQKSDFTNLRVARVVFQLRTHSS</sequence>
<dbReference type="AlphaFoldDB" id="A0A0E9RYG2"/>